<name>A0AAU7QAP7_9GAMM</name>
<dbReference type="AlphaFoldDB" id="A0AAU7QAP7"/>
<gene>
    <name evidence="1" type="ORF">ABK905_02095</name>
</gene>
<evidence type="ECO:0000313" key="1">
    <source>
        <dbReference type="EMBL" id="XBS70114.1"/>
    </source>
</evidence>
<sequence>MEFNNAFDQLLVFHDIGGFNAEQESNGTYALTEIYLGDPT</sequence>
<accession>A0AAU7QAP7</accession>
<organism evidence="1">
    <name type="scientific">Acerihabitans sp. KWT182</name>
    <dbReference type="NCBI Taxonomy" id="3157919"/>
    <lineage>
        <taxon>Bacteria</taxon>
        <taxon>Pseudomonadati</taxon>
        <taxon>Pseudomonadota</taxon>
        <taxon>Gammaproteobacteria</taxon>
        <taxon>Enterobacterales</taxon>
        <taxon>Pectobacteriaceae</taxon>
        <taxon>Acerihabitans</taxon>
    </lineage>
</organism>
<dbReference type="EMBL" id="CP157947">
    <property type="protein sequence ID" value="XBS70114.1"/>
    <property type="molecule type" value="Genomic_DNA"/>
</dbReference>
<reference evidence="1" key="1">
    <citation type="submission" date="2024-06" db="EMBL/GenBank/DDBJ databases">
        <authorList>
            <person name="Coelho C."/>
            <person name="Bento M."/>
            <person name="Garcia E."/>
            <person name="Camelo A."/>
            <person name="Brandao I."/>
            <person name="Espirito Santo C."/>
            <person name="Trovao J."/>
            <person name="Verissimo A."/>
            <person name="Costa J."/>
            <person name="Tiago I."/>
        </authorList>
    </citation>
    <scope>NUCLEOTIDE SEQUENCE</scope>
    <source>
        <strain evidence="1">KWT182</strain>
    </source>
</reference>
<proteinExistence type="predicted"/>
<protein>
    <submittedName>
        <fullName evidence="1">Uncharacterized protein</fullName>
    </submittedName>
</protein>